<evidence type="ECO:0000256" key="1">
    <source>
        <dbReference type="SAM" id="Phobius"/>
    </source>
</evidence>
<protein>
    <recommendedName>
        <fullName evidence="4">DUF2975 domain-containing protein</fullName>
    </recommendedName>
</protein>
<sequence>MKLVKRTGRPSESRKREVVSRTDALVLMVGSAVIAAGSSVMSVIGIVDIFSGPVTLTLPVDPTQKVAGLDLGAEARFSAVDATIPALPGAEAGQLAWAAALIQVGVLAVLALLFLLAFRLRGDTLFTRGSVWIIGACGAALALAGTAGQVLDQLARTRLADAIGLNSDSAAGSVIFEGDISLLPVVAGIALILIAGVFQFGGRLQEDTEGLV</sequence>
<feature type="transmembrane region" description="Helical" evidence="1">
    <location>
        <begin position="24"/>
        <end position="47"/>
    </location>
</feature>
<accession>A0A1H1WKI9</accession>
<dbReference type="Proteomes" id="UP000198751">
    <property type="component" value="Chromosome I"/>
</dbReference>
<keyword evidence="1" id="KW-1133">Transmembrane helix</keyword>
<keyword evidence="3" id="KW-1185">Reference proteome</keyword>
<proteinExistence type="predicted"/>
<name>A0A1H1WKI9_9MICC</name>
<dbReference type="AlphaFoldDB" id="A0A1H1WKI9"/>
<dbReference type="EMBL" id="LT629779">
    <property type="protein sequence ID" value="SDS97615.1"/>
    <property type="molecule type" value="Genomic_DNA"/>
</dbReference>
<gene>
    <name evidence="2" type="ORF">SAMN04489743_1358</name>
</gene>
<feature type="transmembrane region" description="Helical" evidence="1">
    <location>
        <begin position="180"/>
        <end position="198"/>
    </location>
</feature>
<evidence type="ECO:0008006" key="4">
    <source>
        <dbReference type="Google" id="ProtNLM"/>
    </source>
</evidence>
<organism evidence="2 3">
    <name type="scientific">Pseudarthrobacter equi</name>
    <dbReference type="NCBI Taxonomy" id="728066"/>
    <lineage>
        <taxon>Bacteria</taxon>
        <taxon>Bacillati</taxon>
        <taxon>Actinomycetota</taxon>
        <taxon>Actinomycetes</taxon>
        <taxon>Micrococcales</taxon>
        <taxon>Micrococcaceae</taxon>
        <taxon>Pseudarthrobacter</taxon>
    </lineage>
</organism>
<dbReference type="RefSeq" id="WP_091718663.1">
    <property type="nucleotide sequence ID" value="NZ_CAUQLD010000020.1"/>
</dbReference>
<dbReference type="OrthoDB" id="5148898at2"/>
<feature type="transmembrane region" description="Helical" evidence="1">
    <location>
        <begin position="95"/>
        <end position="118"/>
    </location>
</feature>
<evidence type="ECO:0000313" key="3">
    <source>
        <dbReference type="Proteomes" id="UP000198751"/>
    </source>
</evidence>
<evidence type="ECO:0000313" key="2">
    <source>
        <dbReference type="EMBL" id="SDS97615.1"/>
    </source>
</evidence>
<feature type="transmembrane region" description="Helical" evidence="1">
    <location>
        <begin position="130"/>
        <end position="151"/>
    </location>
</feature>
<keyword evidence="1" id="KW-0472">Membrane</keyword>
<reference evidence="3" key="1">
    <citation type="submission" date="2016-10" db="EMBL/GenBank/DDBJ databases">
        <authorList>
            <person name="Varghese N."/>
            <person name="Submissions S."/>
        </authorList>
    </citation>
    <scope>NUCLEOTIDE SEQUENCE [LARGE SCALE GENOMIC DNA]</scope>
    <source>
        <strain evidence="3">IMMIB L-1606</strain>
    </source>
</reference>
<keyword evidence="1" id="KW-0812">Transmembrane</keyword>